<dbReference type="GO" id="GO:0003824">
    <property type="term" value="F:catalytic activity"/>
    <property type="evidence" value="ECO:0007669"/>
    <property type="project" value="InterPro"/>
</dbReference>
<feature type="domain" description="HIT" evidence="1">
    <location>
        <begin position="4"/>
        <end position="102"/>
    </location>
</feature>
<proteinExistence type="predicted"/>
<dbReference type="Gene3D" id="3.30.428.10">
    <property type="entry name" value="HIT-like"/>
    <property type="match status" value="1"/>
</dbReference>
<reference evidence="2" key="1">
    <citation type="journal article" date="2014" name="Front. Microbiol.">
        <title>High frequency of phylogenetically diverse reductive dehalogenase-homologous genes in deep subseafloor sedimentary metagenomes.</title>
        <authorList>
            <person name="Kawai M."/>
            <person name="Futagami T."/>
            <person name="Toyoda A."/>
            <person name="Takaki Y."/>
            <person name="Nishi S."/>
            <person name="Hori S."/>
            <person name="Arai W."/>
            <person name="Tsubouchi T."/>
            <person name="Morono Y."/>
            <person name="Uchiyama I."/>
            <person name="Ito T."/>
            <person name="Fujiyama A."/>
            <person name="Inagaki F."/>
            <person name="Takami H."/>
        </authorList>
    </citation>
    <scope>NUCLEOTIDE SEQUENCE</scope>
    <source>
        <strain evidence="2">Expedition CK06-06</strain>
    </source>
</reference>
<organism evidence="2">
    <name type="scientific">marine sediment metagenome</name>
    <dbReference type="NCBI Taxonomy" id="412755"/>
    <lineage>
        <taxon>unclassified sequences</taxon>
        <taxon>metagenomes</taxon>
        <taxon>ecological metagenomes</taxon>
    </lineage>
</organism>
<dbReference type="AlphaFoldDB" id="X1K992"/>
<comment type="caution">
    <text evidence="2">The sequence shown here is derived from an EMBL/GenBank/DDBJ whole genome shotgun (WGS) entry which is preliminary data.</text>
</comment>
<protein>
    <recommendedName>
        <fullName evidence="1">HIT domain-containing protein</fullName>
    </recommendedName>
</protein>
<evidence type="ECO:0000313" key="2">
    <source>
        <dbReference type="EMBL" id="GAH90205.1"/>
    </source>
</evidence>
<dbReference type="InterPro" id="IPR036265">
    <property type="entry name" value="HIT-like_sf"/>
</dbReference>
<dbReference type="InterPro" id="IPR001310">
    <property type="entry name" value="Histidine_triad_HIT"/>
</dbReference>
<dbReference type="InterPro" id="IPR019808">
    <property type="entry name" value="Histidine_triad_CS"/>
</dbReference>
<dbReference type="Pfam" id="PF11969">
    <property type="entry name" value="DcpS_C"/>
    <property type="match status" value="1"/>
</dbReference>
<dbReference type="PRINTS" id="PR00332">
    <property type="entry name" value="HISTRIAD"/>
</dbReference>
<dbReference type="PROSITE" id="PS00892">
    <property type="entry name" value="HIT_1"/>
    <property type="match status" value="1"/>
</dbReference>
<sequence length="102" mass="11624">MDCIFCKIANKEIPKDFVYEDEKIMVFEDINPKAPVHLLIIPKKHIPSVDHLGVEDKTLMGEIILTAQKLAKEKNLKGYKLIINVGREAGQLIDHLHMHLLA</sequence>
<gene>
    <name evidence="2" type="ORF">S06H3_02818</name>
</gene>
<dbReference type="EMBL" id="BARV01000856">
    <property type="protein sequence ID" value="GAH90205.1"/>
    <property type="molecule type" value="Genomic_DNA"/>
</dbReference>
<dbReference type="PANTHER" id="PTHR23089">
    <property type="entry name" value="HISTIDINE TRIAD HIT PROTEIN"/>
    <property type="match status" value="1"/>
</dbReference>
<accession>X1K992</accession>
<dbReference type="CDD" id="cd01276">
    <property type="entry name" value="PKCI_related"/>
    <property type="match status" value="1"/>
</dbReference>
<dbReference type="SUPFAM" id="SSF54197">
    <property type="entry name" value="HIT-like"/>
    <property type="match status" value="1"/>
</dbReference>
<name>X1K992_9ZZZZ</name>
<evidence type="ECO:0000259" key="1">
    <source>
        <dbReference type="PROSITE" id="PS51084"/>
    </source>
</evidence>
<dbReference type="PROSITE" id="PS51084">
    <property type="entry name" value="HIT_2"/>
    <property type="match status" value="1"/>
</dbReference>
<dbReference type="InterPro" id="IPR011146">
    <property type="entry name" value="HIT-like"/>
</dbReference>